<dbReference type="Gene3D" id="1.10.10.1010">
    <property type="entry name" value="Intein homing endonuclease, domain IV"/>
    <property type="match status" value="1"/>
</dbReference>
<accession>A0A015ISN8</accession>
<dbReference type="EMBL" id="JEMT01025991">
    <property type="protein sequence ID" value="EXX60227.1"/>
    <property type="molecule type" value="Genomic_DNA"/>
</dbReference>
<organism evidence="1 2">
    <name type="scientific">Rhizophagus irregularis (strain DAOM 197198w)</name>
    <name type="common">Glomus intraradices</name>
    <dbReference type="NCBI Taxonomy" id="1432141"/>
    <lineage>
        <taxon>Eukaryota</taxon>
        <taxon>Fungi</taxon>
        <taxon>Fungi incertae sedis</taxon>
        <taxon>Mucoromycota</taxon>
        <taxon>Glomeromycotina</taxon>
        <taxon>Glomeromycetes</taxon>
        <taxon>Glomerales</taxon>
        <taxon>Glomeraceae</taxon>
        <taxon>Rhizophagus</taxon>
    </lineage>
</organism>
<dbReference type="OrthoDB" id="10307524at2759"/>
<name>A0A015ISN8_RHIIW</name>
<dbReference type="STRING" id="1432141.A0A015ISN8"/>
<dbReference type="HOGENOM" id="CLU_000288_7_17_1"/>
<sequence>MSNSHRHMEYKCNIYRTCKICKEKRVNSIFPSSENKIVDDFIKSTQINGNVIMEFVPYDKFKYVKFIAEGGFSKIYRANWIDGPVIGWNHKEQKYIRGRHKLVALKDLYDSENISSKQLNELKIYYSYGLKEDIGLAL</sequence>
<comment type="caution">
    <text evidence="1">The sequence shown here is derived from an EMBL/GenBank/DDBJ whole genome shotgun (WGS) entry which is preliminary data.</text>
</comment>
<evidence type="ECO:0008006" key="3">
    <source>
        <dbReference type="Google" id="ProtNLM"/>
    </source>
</evidence>
<gene>
    <name evidence="1" type="ORF">RirG_181900</name>
</gene>
<reference evidence="1 2" key="1">
    <citation type="submission" date="2014-02" db="EMBL/GenBank/DDBJ databases">
        <title>Single nucleus genome sequencing reveals high similarity among nuclei of an endomycorrhizal fungus.</title>
        <authorList>
            <person name="Lin K."/>
            <person name="Geurts R."/>
            <person name="Zhang Z."/>
            <person name="Limpens E."/>
            <person name="Saunders D.G."/>
            <person name="Mu D."/>
            <person name="Pang E."/>
            <person name="Cao H."/>
            <person name="Cha H."/>
            <person name="Lin T."/>
            <person name="Zhou Q."/>
            <person name="Shang Y."/>
            <person name="Li Y."/>
            <person name="Ivanov S."/>
            <person name="Sharma T."/>
            <person name="Velzen R.V."/>
            <person name="Ruijter N.D."/>
            <person name="Aanen D.K."/>
            <person name="Win J."/>
            <person name="Kamoun S."/>
            <person name="Bisseling T."/>
            <person name="Huang S."/>
        </authorList>
    </citation>
    <scope>NUCLEOTIDE SEQUENCE [LARGE SCALE GENOMIC DNA]</scope>
    <source>
        <strain evidence="2">DAOM197198w</strain>
    </source>
</reference>
<dbReference type="Proteomes" id="UP000022910">
    <property type="component" value="Unassembled WGS sequence"/>
</dbReference>
<evidence type="ECO:0000313" key="1">
    <source>
        <dbReference type="EMBL" id="EXX60227.1"/>
    </source>
</evidence>
<dbReference type="AlphaFoldDB" id="A0A015ISN8"/>
<protein>
    <recommendedName>
        <fullName evidence="3">Protein kinase domain-containing protein</fullName>
    </recommendedName>
</protein>
<keyword evidence="2" id="KW-1185">Reference proteome</keyword>
<evidence type="ECO:0000313" key="2">
    <source>
        <dbReference type="Proteomes" id="UP000022910"/>
    </source>
</evidence>
<proteinExistence type="predicted"/>